<dbReference type="PANTHER" id="PTHR44051">
    <property type="entry name" value="GLUTATHIONE S-TRANSFERASE-RELATED"/>
    <property type="match status" value="1"/>
</dbReference>
<dbReference type="GO" id="GO:0016740">
    <property type="term" value="F:transferase activity"/>
    <property type="evidence" value="ECO:0007669"/>
    <property type="project" value="UniProtKB-KW"/>
</dbReference>
<dbReference type="STRING" id="428992.SAMN05216272_101518"/>
<dbReference type="SUPFAM" id="SSF47616">
    <property type="entry name" value="GST C-terminal domain-like"/>
    <property type="match status" value="1"/>
</dbReference>
<dbReference type="Pfam" id="PF13417">
    <property type="entry name" value="GST_N_3"/>
    <property type="match status" value="1"/>
</dbReference>
<protein>
    <submittedName>
        <fullName evidence="3">Glutathione S-transferase</fullName>
    </submittedName>
</protein>
<evidence type="ECO:0000313" key="4">
    <source>
        <dbReference type="Proteomes" id="UP000199636"/>
    </source>
</evidence>
<gene>
    <name evidence="3" type="ORF">SAMN05216272_101518</name>
</gene>
<dbReference type="AlphaFoldDB" id="A0A1G8CD78"/>
<dbReference type="PANTHER" id="PTHR44051:SF2">
    <property type="entry name" value="HYPOTHETICAL GLUTATHIONE S-TRANSFERASE LIKE PROTEIN"/>
    <property type="match status" value="1"/>
</dbReference>
<evidence type="ECO:0000259" key="2">
    <source>
        <dbReference type="PROSITE" id="PS50405"/>
    </source>
</evidence>
<dbReference type="InterPro" id="IPR010987">
    <property type="entry name" value="Glutathione-S-Trfase_C-like"/>
</dbReference>
<dbReference type="Pfam" id="PF00043">
    <property type="entry name" value="GST_C"/>
    <property type="match status" value="1"/>
</dbReference>
<dbReference type="Proteomes" id="UP000199636">
    <property type="component" value="Unassembled WGS sequence"/>
</dbReference>
<name>A0A1G8CD78_9PSED</name>
<organism evidence="3 4">
    <name type="scientific">Pseudomonas panipatensis</name>
    <dbReference type="NCBI Taxonomy" id="428992"/>
    <lineage>
        <taxon>Bacteria</taxon>
        <taxon>Pseudomonadati</taxon>
        <taxon>Pseudomonadota</taxon>
        <taxon>Gammaproteobacteria</taxon>
        <taxon>Pseudomonadales</taxon>
        <taxon>Pseudomonadaceae</taxon>
        <taxon>Pseudomonas</taxon>
    </lineage>
</organism>
<dbReference type="SFLD" id="SFLDG00358">
    <property type="entry name" value="Main_(cytGST)"/>
    <property type="match status" value="1"/>
</dbReference>
<sequence>MKLHDVPLSGNAYKVRLFLSLIGQKTELINVDLRTGAHKRAEFLAINPRGQVPALEDSDFALGDSQGILVYLARRYADESWYPLDAQTQGRIAHWLSFAANEIQHGPADARVILLLKRPGDLATAQAKGRQALELLDSELSRHTWLARTAAPSIADVAVYPYVALAGEGGLELAGHPHVLAWLDRVRALPGYLPLPAL</sequence>
<dbReference type="InterPro" id="IPR036249">
    <property type="entry name" value="Thioredoxin-like_sf"/>
</dbReference>
<dbReference type="InterPro" id="IPR036282">
    <property type="entry name" value="Glutathione-S-Trfase_C_sf"/>
</dbReference>
<dbReference type="RefSeq" id="WP_090260530.1">
    <property type="nucleotide sequence ID" value="NZ_FNDS01000001.1"/>
</dbReference>
<evidence type="ECO:0000259" key="1">
    <source>
        <dbReference type="PROSITE" id="PS50404"/>
    </source>
</evidence>
<dbReference type="SFLD" id="SFLDS00019">
    <property type="entry name" value="Glutathione_Transferase_(cytos"/>
    <property type="match status" value="1"/>
</dbReference>
<keyword evidence="4" id="KW-1185">Reference proteome</keyword>
<dbReference type="SUPFAM" id="SSF52833">
    <property type="entry name" value="Thioredoxin-like"/>
    <property type="match status" value="1"/>
</dbReference>
<dbReference type="OrthoDB" id="9797500at2"/>
<dbReference type="Gene3D" id="3.40.30.10">
    <property type="entry name" value="Glutaredoxin"/>
    <property type="match status" value="1"/>
</dbReference>
<reference evidence="4" key="1">
    <citation type="submission" date="2016-10" db="EMBL/GenBank/DDBJ databases">
        <authorList>
            <person name="Varghese N."/>
            <person name="Submissions S."/>
        </authorList>
    </citation>
    <scope>NUCLEOTIDE SEQUENCE [LARGE SCALE GENOMIC DNA]</scope>
    <source>
        <strain evidence="4">CCM 7469</strain>
    </source>
</reference>
<dbReference type="EMBL" id="FNDS01000001">
    <property type="protein sequence ID" value="SDH43309.1"/>
    <property type="molecule type" value="Genomic_DNA"/>
</dbReference>
<dbReference type="InterPro" id="IPR004046">
    <property type="entry name" value="GST_C"/>
</dbReference>
<keyword evidence="3" id="KW-0808">Transferase</keyword>
<dbReference type="InterPro" id="IPR004045">
    <property type="entry name" value="Glutathione_S-Trfase_N"/>
</dbReference>
<dbReference type="PROSITE" id="PS50405">
    <property type="entry name" value="GST_CTER"/>
    <property type="match status" value="1"/>
</dbReference>
<evidence type="ECO:0000313" key="3">
    <source>
        <dbReference type="EMBL" id="SDH43309.1"/>
    </source>
</evidence>
<dbReference type="CDD" id="cd03056">
    <property type="entry name" value="GST_N_4"/>
    <property type="match status" value="1"/>
</dbReference>
<dbReference type="PROSITE" id="PS50404">
    <property type="entry name" value="GST_NTER"/>
    <property type="match status" value="1"/>
</dbReference>
<feature type="domain" description="GST N-terminal" evidence="1">
    <location>
        <begin position="1"/>
        <end position="80"/>
    </location>
</feature>
<dbReference type="InterPro" id="IPR040079">
    <property type="entry name" value="Glutathione_S-Trfase"/>
</dbReference>
<dbReference type="Gene3D" id="1.20.1050.10">
    <property type="match status" value="1"/>
</dbReference>
<feature type="domain" description="GST C-terminal" evidence="2">
    <location>
        <begin position="85"/>
        <end position="198"/>
    </location>
</feature>
<accession>A0A1G8CD78</accession>
<proteinExistence type="predicted"/>